<protein>
    <submittedName>
        <fullName evidence="2">Uncharacterized protein</fullName>
    </submittedName>
</protein>
<dbReference type="InParanoid" id="A0A1E7ERF5"/>
<name>A0A1E7ERF5_9STRA</name>
<feature type="region of interest" description="Disordered" evidence="1">
    <location>
        <begin position="1"/>
        <end position="29"/>
    </location>
</feature>
<evidence type="ECO:0000256" key="1">
    <source>
        <dbReference type="SAM" id="MobiDB-lite"/>
    </source>
</evidence>
<organism evidence="2 3">
    <name type="scientific">Fragilariopsis cylindrus CCMP1102</name>
    <dbReference type="NCBI Taxonomy" id="635003"/>
    <lineage>
        <taxon>Eukaryota</taxon>
        <taxon>Sar</taxon>
        <taxon>Stramenopiles</taxon>
        <taxon>Ochrophyta</taxon>
        <taxon>Bacillariophyta</taxon>
        <taxon>Bacillariophyceae</taxon>
        <taxon>Bacillariophycidae</taxon>
        <taxon>Bacillariales</taxon>
        <taxon>Bacillariaceae</taxon>
        <taxon>Fragilariopsis</taxon>
    </lineage>
</organism>
<keyword evidence="3" id="KW-1185">Reference proteome</keyword>
<proteinExistence type="predicted"/>
<evidence type="ECO:0000313" key="2">
    <source>
        <dbReference type="EMBL" id="OEU08123.1"/>
    </source>
</evidence>
<accession>A0A1E7ERF5</accession>
<evidence type="ECO:0000313" key="3">
    <source>
        <dbReference type="Proteomes" id="UP000095751"/>
    </source>
</evidence>
<reference evidence="2 3" key="1">
    <citation type="submission" date="2016-09" db="EMBL/GenBank/DDBJ databases">
        <title>Extensive genetic diversity and differential bi-allelic expression allows diatom success in the polar Southern Ocean.</title>
        <authorList>
            <consortium name="DOE Joint Genome Institute"/>
            <person name="Mock T."/>
            <person name="Otillar R.P."/>
            <person name="Strauss J."/>
            <person name="Dupont C."/>
            <person name="Frickenhaus S."/>
            <person name="Maumus F."/>
            <person name="Mcmullan M."/>
            <person name="Sanges R."/>
            <person name="Schmutz J."/>
            <person name="Toseland A."/>
            <person name="Valas R."/>
            <person name="Veluchamy A."/>
            <person name="Ward B.J."/>
            <person name="Allen A."/>
            <person name="Barry K."/>
            <person name="Falciatore A."/>
            <person name="Ferrante M."/>
            <person name="Fortunato A.E."/>
            <person name="Gloeckner G."/>
            <person name="Gruber A."/>
            <person name="Hipkin R."/>
            <person name="Janech M."/>
            <person name="Kroth P."/>
            <person name="Leese F."/>
            <person name="Lindquist E."/>
            <person name="Lyon B.R."/>
            <person name="Martin J."/>
            <person name="Mayer C."/>
            <person name="Parker M."/>
            <person name="Quesneville H."/>
            <person name="Raymond J."/>
            <person name="Uhlig C."/>
            <person name="Valentin K.U."/>
            <person name="Worden A.Z."/>
            <person name="Armbrust E.V."/>
            <person name="Bowler C."/>
            <person name="Green B."/>
            <person name="Moulton V."/>
            <person name="Van Oosterhout C."/>
            <person name="Grigoriev I."/>
        </authorList>
    </citation>
    <scope>NUCLEOTIDE SEQUENCE [LARGE SCALE GENOMIC DNA]</scope>
    <source>
        <strain evidence="2 3">CCMP1102</strain>
    </source>
</reference>
<dbReference type="Proteomes" id="UP000095751">
    <property type="component" value="Unassembled WGS sequence"/>
</dbReference>
<dbReference type="KEGG" id="fcy:FRACYDRAFT_250347"/>
<dbReference type="EMBL" id="KV784382">
    <property type="protein sequence ID" value="OEU08123.1"/>
    <property type="molecule type" value="Genomic_DNA"/>
</dbReference>
<gene>
    <name evidence="2" type="ORF">FRACYDRAFT_250347</name>
</gene>
<dbReference type="AlphaFoldDB" id="A0A1E7ERF5"/>
<feature type="compositionally biased region" description="Polar residues" evidence="1">
    <location>
        <begin position="16"/>
        <end position="29"/>
    </location>
</feature>
<sequence length="158" mass="17386">MTSTRSTMSKHKNIVRNATSTGQSATNDRIDQQNGLLENADDESISCGYCPKRHYLIVSALISIDAPLLLFGSSKSEPGASPGSDSYFEFFKWSEINSRGGKLEGGQRKSNDYTSITVKTRTEDFEEVEVPTFHSLEILQRVPSGTDLTNTKGSREGQ</sequence>